<accession>A0ACD1A7A6</accession>
<reference evidence="1" key="1">
    <citation type="submission" date="2019-08" db="EMBL/GenBank/DDBJ databases">
        <title>Genome sequence of Clostridiales bacterium MT110.</title>
        <authorList>
            <person name="Cao J."/>
        </authorList>
    </citation>
    <scope>NUCLEOTIDE SEQUENCE</scope>
    <source>
        <strain evidence="1">MT110</strain>
    </source>
</reference>
<gene>
    <name evidence="1" type="ORF">FRZ06_02175</name>
</gene>
<dbReference type="EMBL" id="CP042469">
    <property type="protein sequence ID" value="QOX62245.1"/>
    <property type="molecule type" value="Genomic_DNA"/>
</dbReference>
<proteinExistence type="predicted"/>
<protein>
    <submittedName>
        <fullName evidence="1">LysR family transcriptional regulator</fullName>
    </submittedName>
</protein>
<organism evidence="1 2">
    <name type="scientific">Anoxybacterium hadale</name>
    <dbReference type="NCBI Taxonomy" id="3408580"/>
    <lineage>
        <taxon>Bacteria</taxon>
        <taxon>Bacillati</taxon>
        <taxon>Bacillota</taxon>
        <taxon>Clostridia</taxon>
        <taxon>Peptostreptococcales</taxon>
        <taxon>Anaerovoracaceae</taxon>
        <taxon>Anoxybacterium</taxon>
    </lineage>
</organism>
<sequence length="317" mass="36153">MNINHLRYFEKTCQHMSITKASEEIFVAQPTITAAIKELEKEFGFQLFEKVNNQLVLTTDGRVFFLKVREFLSSVDNFEKMALDLKKKPNVTLRLGVPPILGTFLLGDIIPGFELQHPGIHLELLEIPTLDGLKMVDEAKLDLLIGVQSHHSLSLCDSKSIFITELTAAFSPESPLSKETVIEKSMLEHTPFVILPKGSFHYYAIKSSFEDLPLSIIMQSNQVSTIRYMIKSKNAATIIFQEVFENDSDICCRPLAEPIAAEICVFWRKHAYLSNAMKVFIRYIQNCNFTYHRKPLLASNQIQDPSFRAMLRKSVSF</sequence>
<evidence type="ECO:0000313" key="2">
    <source>
        <dbReference type="Proteomes" id="UP000594014"/>
    </source>
</evidence>
<dbReference type="Proteomes" id="UP000594014">
    <property type="component" value="Chromosome"/>
</dbReference>
<name>A0ACD1A7A6_9FIRM</name>
<keyword evidence="2" id="KW-1185">Reference proteome</keyword>
<evidence type="ECO:0000313" key="1">
    <source>
        <dbReference type="EMBL" id="QOX62245.1"/>
    </source>
</evidence>